<protein>
    <submittedName>
        <fullName evidence="7">Homoserine kinase-like</fullName>
    </submittedName>
</protein>
<reference evidence="7 8" key="1">
    <citation type="journal article" date="2020" name="Nat. Commun.">
        <title>Genome of Tripterygium wilfordii and identification of cytochrome P450 involved in triptolide biosynthesis.</title>
        <authorList>
            <person name="Tu L."/>
            <person name="Su P."/>
            <person name="Zhang Z."/>
            <person name="Gao L."/>
            <person name="Wang J."/>
            <person name="Hu T."/>
            <person name="Zhou J."/>
            <person name="Zhang Y."/>
            <person name="Zhao Y."/>
            <person name="Liu Y."/>
            <person name="Song Y."/>
            <person name="Tong Y."/>
            <person name="Lu Y."/>
            <person name="Yang J."/>
            <person name="Xu C."/>
            <person name="Jia M."/>
            <person name="Peters R.J."/>
            <person name="Huang L."/>
            <person name="Gao W."/>
        </authorList>
    </citation>
    <scope>NUCLEOTIDE SEQUENCE [LARGE SCALE GENOMIC DNA]</scope>
    <source>
        <strain evidence="8">cv. XIE 37</strain>
        <tissue evidence="7">Leaf</tissue>
    </source>
</reference>
<dbReference type="InterPro" id="IPR006203">
    <property type="entry name" value="GHMP_knse_ATP-bd_CS"/>
</dbReference>
<dbReference type="InterPro" id="IPR014721">
    <property type="entry name" value="Ribsml_uS5_D2-typ_fold_subgr"/>
</dbReference>
<keyword evidence="2" id="KW-0808">Transferase</keyword>
<dbReference type="Pfam" id="PF00288">
    <property type="entry name" value="GHMP_kinases_N"/>
    <property type="match status" value="1"/>
</dbReference>
<dbReference type="Proteomes" id="UP000593562">
    <property type="component" value="Unassembled WGS sequence"/>
</dbReference>
<evidence type="ECO:0000256" key="1">
    <source>
        <dbReference type="ARBA" id="ARBA00022605"/>
    </source>
</evidence>
<dbReference type="GO" id="GO:0016301">
    <property type="term" value="F:kinase activity"/>
    <property type="evidence" value="ECO:0007669"/>
    <property type="project" value="UniProtKB-KW"/>
</dbReference>
<evidence type="ECO:0000259" key="6">
    <source>
        <dbReference type="Pfam" id="PF00288"/>
    </source>
</evidence>
<dbReference type="PRINTS" id="PR00958">
    <property type="entry name" value="HOMSERKINASE"/>
</dbReference>
<dbReference type="PANTHER" id="PTHR20861">
    <property type="entry name" value="HOMOSERINE/4-DIPHOSPHOCYTIDYL-2-C-METHYL-D-ERYTHRITOL KINASE"/>
    <property type="match status" value="1"/>
</dbReference>
<dbReference type="InterPro" id="IPR006204">
    <property type="entry name" value="GHMP_kinase_N_dom"/>
</dbReference>
<dbReference type="GO" id="GO:0008652">
    <property type="term" value="P:amino acid biosynthetic process"/>
    <property type="evidence" value="ECO:0007669"/>
    <property type="project" value="UniProtKB-KW"/>
</dbReference>
<keyword evidence="3" id="KW-0547">Nucleotide-binding</keyword>
<dbReference type="EMBL" id="JAAARO010000002">
    <property type="protein sequence ID" value="KAF5750999.1"/>
    <property type="molecule type" value="Genomic_DNA"/>
</dbReference>
<keyword evidence="4 7" id="KW-0418">Kinase</keyword>
<dbReference type="PROSITE" id="PS00627">
    <property type="entry name" value="GHMP_KINASES_ATP"/>
    <property type="match status" value="1"/>
</dbReference>
<proteinExistence type="predicted"/>
<dbReference type="SUPFAM" id="SSF54211">
    <property type="entry name" value="Ribosomal protein S5 domain 2-like"/>
    <property type="match status" value="1"/>
</dbReference>
<dbReference type="GO" id="GO:0005524">
    <property type="term" value="F:ATP binding"/>
    <property type="evidence" value="ECO:0007669"/>
    <property type="project" value="UniProtKB-KW"/>
</dbReference>
<dbReference type="Gene3D" id="3.30.230.10">
    <property type="match status" value="2"/>
</dbReference>
<keyword evidence="5" id="KW-0067">ATP-binding</keyword>
<feature type="domain" description="GHMP kinase N-terminal" evidence="6">
    <location>
        <begin position="147"/>
        <end position="198"/>
    </location>
</feature>
<keyword evidence="8" id="KW-1185">Reference proteome</keyword>
<evidence type="ECO:0000313" key="8">
    <source>
        <dbReference type="Proteomes" id="UP000593562"/>
    </source>
</evidence>
<keyword evidence="1" id="KW-0028">Amino-acid biosynthesis</keyword>
<organism evidence="7 8">
    <name type="scientific">Tripterygium wilfordii</name>
    <name type="common">Thunder God vine</name>
    <dbReference type="NCBI Taxonomy" id="458696"/>
    <lineage>
        <taxon>Eukaryota</taxon>
        <taxon>Viridiplantae</taxon>
        <taxon>Streptophyta</taxon>
        <taxon>Embryophyta</taxon>
        <taxon>Tracheophyta</taxon>
        <taxon>Spermatophyta</taxon>
        <taxon>Magnoliopsida</taxon>
        <taxon>eudicotyledons</taxon>
        <taxon>Gunneridae</taxon>
        <taxon>Pentapetalae</taxon>
        <taxon>rosids</taxon>
        <taxon>fabids</taxon>
        <taxon>Celastrales</taxon>
        <taxon>Celastraceae</taxon>
        <taxon>Tripterygium</taxon>
    </lineage>
</organism>
<evidence type="ECO:0000256" key="3">
    <source>
        <dbReference type="ARBA" id="ARBA00022741"/>
    </source>
</evidence>
<name>A0A7J7DXK0_TRIWF</name>
<accession>A0A7J7DXK0</accession>
<dbReference type="InParanoid" id="A0A7J7DXK0"/>
<dbReference type="AlphaFoldDB" id="A0A7J7DXK0"/>
<evidence type="ECO:0000256" key="4">
    <source>
        <dbReference type="ARBA" id="ARBA00022777"/>
    </source>
</evidence>
<dbReference type="PANTHER" id="PTHR20861:SF1">
    <property type="entry name" value="HOMOSERINE KINASE"/>
    <property type="match status" value="1"/>
</dbReference>
<evidence type="ECO:0000256" key="2">
    <source>
        <dbReference type="ARBA" id="ARBA00022679"/>
    </source>
</evidence>
<dbReference type="InterPro" id="IPR020568">
    <property type="entry name" value="Ribosomal_Su5_D2-typ_SF"/>
</dbReference>
<sequence>MAICFQSRSKPTTFFPSSTNTNPKIPSLLSFQFRCNFSLPTLVVTEPEPVFTSVEPFAPATIANLGPGFDCIGCAPFAPATIANLGPGFDCIGCAVEGLGDYVSVTVDPSVNPGEISISDISGTVPSVSTLSKNPLWNCAGISALAVMKMLNIRSVGLSLSLRKGLPLGSGLGSSAASAAAAAVAVNELFGSKLSADESWAGSC</sequence>
<evidence type="ECO:0000313" key="7">
    <source>
        <dbReference type="EMBL" id="KAF5750999.1"/>
    </source>
</evidence>
<evidence type="ECO:0000256" key="5">
    <source>
        <dbReference type="ARBA" id="ARBA00022840"/>
    </source>
</evidence>
<gene>
    <name evidence="7" type="ORF">HS088_TW02G00009</name>
</gene>
<comment type="caution">
    <text evidence="7">The sequence shown here is derived from an EMBL/GenBank/DDBJ whole genome shotgun (WGS) entry which is preliminary data.</text>
</comment>